<evidence type="ECO:0000256" key="2">
    <source>
        <dbReference type="ARBA" id="ARBA00009152"/>
    </source>
</evidence>
<comment type="similarity">
    <text evidence="2 8">Belongs to the PHP hydrolase family. HisK subfamily.</text>
</comment>
<name>A0ABT2LWE4_9FIRM</name>
<organism evidence="10 11">
    <name type="scientific">Eubacterium album</name>
    <dbReference type="NCBI Taxonomy" id="2978477"/>
    <lineage>
        <taxon>Bacteria</taxon>
        <taxon>Bacillati</taxon>
        <taxon>Bacillota</taxon>
        <taxon>Clostridia</taxon>
        <taxon>Eubacteriales</taxon>
        <taxon>Eubacteriaceae</taxon>
        <taxon>Eubacterium</taxon>
    </lineage>
</organism>
<evidence type="ECO:0000256" key="8">
    <source>
        <dbReference type="RuleBase" id="RU366003"/>
    </source>
</evidence>
<comment type="caution">
    <text evidence="10">The sequence shown here is derived from an EMBL/GenBank/DDBJ whole genome shotgun (WGS) entry which is preliminary data.</text>
</comment>
<evidence type="ECO:0000313" key="10">
    <source>
        <dbReference type="EMBL" id="MCT7397605.1"/>
    </source>
</evidence>
<evidence type="ECO:0000256" key="5">
    <source>
        <dbReference type="ARBA" id="ARBA00022801"/>
    </source>
</evidence>
<dbReference type="NCBIfam" id="TIGR01856">
    <property type="entry name" value="hisJ_fam"/>
    <property type="match status" value="1"/>
</dbReference>
<evidence type="ECO:0000259" key="9">
    <source>
        <dbReference type="SMART" id="SM00481"/>
    </source>
</evidence>
<reference evidence="10" key="1">
    <citation type="submission" date="2022-09" db="EMBL/GenBank/DDBJ databases">
        <title>Eubacterium sp. LFL-14 isolated from human feces.</title>
        <authorList>
            <person name="Liu F."/>
        </authorList>
    </citation>
    <scope>NUCLEOTIDE SEQUENCE</scope>
    <source>
        <strain evidence="10">LFL-14</strain>
    </source>
</reference>
<dbReference type="RefSeq" id="WP_260978084.1">
    <property type="nucleotide sequence ID" value="NZ_JAODBU010000002.1"/>
</dbReference>
<keyword evidence="5 8" id="KW-0378">Hydrolase</keyword>
<dbReference type="InterPro" id="IPR004013">
    <property type="entry name" value="PHP_dom"/>
</dbReference>
<comment type="pathway">
    <text evidence="1 8">Amino-acid biosynthesis; L-histidine biosynthesis; L-histidine from 5-phospho-alpha-D-ribose 1-diphosphate: step 8/9.</text>
</comment>
<comment type="catalytic activity">
    <reaction evidence="7 8">
        <text>L-histidinol phosphate + H2O = L-histidinol + phosphate</text>
        <dbReference type="Rhea" id="RHEA:14465"/>
        <dbReference type="ChEBI" id="CHEBI:15377"/>
        <dbReference type="ChEBI" id="CHEBI:43474"/>
        <dbReference type="ChEBI" id="CHEBI:57699"/>
        <dbReference type="ChEBI" id="CHEBI:57980"/>
        <dbReference type="EC" id="3.1.3.15"/>
    </reaction>
</comment>
<dbReference type="SMART" id="SM00481">
    <property type="entry name" value="POLIIIAc"/>
    <property type="match status" value="1"/>
</dbReference>
<dbReference type="PANTHER" id="PTHR21039:SF0">
    <property type="entry name" value="HISTIDINOL-PHOSPHATASE"/>
    <property type="match status" value="1"/>
</dbReference>
<dbReference type="InterPro" id="IPR010140">
    <property type="entry name" value="Histidinol_P_phosphatase_HisJ"/>
</dbReference>
<dbReference type="Gene3D" id="3.20.20.140">
    <property type="entry name" value="Metal-dependent hydrolases"/>
    <property type="match status" value="1"/>
</dbReference>
<proteinExistence type="inferred from homology"/>
<evidence type="ECO:0000256" key="4">
    <source>
        <dbReference type="ARBA" id="ARBA00022605"/>
    </source>
</evidence>
<keyword evidence="11" id="KW-1185">Reference proteome</keyword>
<feature type="domain" description="Polymerase/histidinol phosphatase N-terminal" evidence="9">
    <location>
        <begin position="3"/>
        <end position="85"/>
    </location>
</feature>
<evidence type="ECO:0000256" key="6">
    <source>
        <dbReference type="ARBA" id="ARBA00023102"/>
    </source>
</evidence>
<dbReference type="InterPro" id="IPR003141">
    <property type="entry name" value="Pol/His_phosphatase_N"/>
</dbReference>
<evidence type="ECO:0000313" key="11">
    <source>
        <dbReference type="Proteomes" id="UP001431199"/>
    </source>
</evidence>
<dbReference type="SUPFAM" id="SSF89550">
    <property type="entry name" value="PHP domain-like"/>
    <property type="match status" value="1"/>
</dbReference>
<sequence>MLSDFHVHSKFSADSDENLENIINKAISLNMKDICITDHQDWYWPVPGESFDIDTDSYFNELNILKDKYSSKINLHIGVELGITCDNYKKNADFLKSYPFEYVIGSCHIVDNMDPYYSEFWENRNEADAFRTYFSTLLDALKLFNSFNTLGHLDYIVRYAPNKDKNYNCSDYFNIVEQIFKEIIHKNIALEINTGALAKGMDFANPHFDMLSFYKDLGGKLVAVGSDAHIAGNIGFGFDKAAQLIEHFNFKNINE</sequence>
<protein>
    <recommendedName>
        <fullName evidence="3 8">Histidinol-phosphatase</fullName>
        <shortName evidence="8">HolPase</shortName>
        <ecNumber evidence="3 8">3.1.3.15</ecNumber>
    </recommendedName>
</protein>
<dbReference type="PANTHER" id="PTHR21039">
    <property type="entry name" value="HISTIDINOL PHOSPHATASE-RELATED"/>
    <property type="match status" value="1"/>
</dbReference>
<dbReference type="Proteomes" id="UP001431199">
    <property type="component" value="Unassembled WGS sequence"/>
</dbReference>
<accession>A0ABT2LWE4</accession>
<keyword evidence="4 8" id="KW-0028">Amino-acid biosynthesis</keyword>
<dbReference type="InterPro" id="IPR016195">
    <property type="entry name" value="Pol/histidinol_Pase-like"/>
</dbReference>
<evidence type="ECO:0000256" key="3">
    <source>
        <dbReference type="ARBA" id="ARBA00013085"/>
    </source>
</evidence>
<gene>
    <name evidence="10" type="ORF">N5B56_00720</name>
</gene>
<dbReference type="Pfam" id="PF02811">
    <property type="entry name" value="PHP"/>
    <property type="match status" value="1"/>
</dbReference>
<dbReference type="EC" id="3.1.3.15" evidence="3 8"/>
<evidence type="ECO:0000256" key="1">
    <source>
        <dbReference type="ARBA" id="ARBA00004970"/>
    </source>
</evidence>
<keyword evidence="6 8" id="KW-0368">Histidine biosynthesis</keyword>
<evidence type="ECO:0000256" key="7">
    <source>
        <dbReference type="ARBA" id="ARBA00049158"/>
    </source>
</evidence>
<dbReference type="EMBL" id="JAODBU010000002">
    <property type="protein sequence ID" value="MCT7397605.1"/>
    <property type="molecule type" value="Genomic_DNA"/>
</dbReference>